<dbReference type="OrthoDB" id="27823at2759"/>
<feature type="coiled-coil region" evidence="6">
    <location>
        <begin position="182"/>
        <end position="216"/>
    </location>
</feature>
<evidence type="ECO:0000256" key="2">
    <source>
        <dbReference type="ARBA" id="ARBA00022490"/>
    </source>
</evidence>
<keyword evidence="10" id="KW-1185">Reference proteome</keyword>
<evidence type="ECO:0000256" key="6">
    <source>
        <dbReference type="SAM" id="Coils"/>
    </source>
</evidence>
<evidence type="ECO:0000256" key="3">
    <source>
        <dbReference type="ARBA" id="ARBA00022553"/>
    </source>
</evidence>
<proteinExistence type="predicted"/>
<accession>A0A8H7EPD1</accession>
<dbReference type="GO" id="GO:0005543">
    <property type="term" value="F:phospholipid binding"/>
    <property type="evidence" value="ECO:0007669"/>
    <property type="project" value="TreeGrafter"/>
</dbReference>
<dbReference type="PANTHER" id="PTHR23065">
    <property type="entry name" value="PROLINE-SERINE-THREONINE PHOSPHATASE INTERACTING PROTEIN 1"/>
    <property type="match status" value="1"/>
</dbReference>
<feature type="region of interest" description="Disordered" evidence="7">
    <location>
        <begin position="321"/>
        <end position="415"/>
    </location>
</feature>
<dbReference type="GO" id="GO:0009898">
    <property type="term" value="C:cytoplasmic side of plasma membrane"/>
    <property type="evidence" value="ECO:0007669"/>
    <property type="project" value="TreeGrafter"/>
</dbReference>
<organism evidence="9 10">
    <name type="scientific">Apophysomyces ossiformis</name>
    <dbReference type="NCBI Taxonomy" id="679940"/>
    <lineage>
        <taxon>Eukaryota</taxon>
        <taxon>Fungi</taxon>
        <taxon>Fungi incertae sedis</taxon>
        <taxon>Mucoromycota</taxon>
        <taxon>Mucoromycotina</taxon>
        <taxon>Mucoromycetes</taxon>
        <taxon>Mucorales</taxon>
        <taxon>Mucorineae</taxon>
        <taxon>Mucoraceae</taxon>
        <taxon>Apophysomyces</taxon>
    </lineage>
</organism>
<name>A0A8H7EPD1_9FUNG</name>
<dbReference type="SMART" id="SM00055">
    <property type="entry name" value="FCH"/>
    <property type="match status" value="1"/>
</dbReference>
<evidence type="ECO:0000259" key="8">
    <source>
        <dbReference type="PROSITE" id="PS51741"/>
    </source>
</evidence>
<dbReference type="Gene3D" id="1.20.1270.60">
    <property type="entry name" value="Arfaptin homology (AH) domain/BAR domain"/>
    <property type="match status" value="1"/>
</dbReference>
<dbReference type="GO" id="GO:0120104">
    <property type="term" value="C:mitotic actomyosin contractile ring, proximal layer"/>
    <property type="evidence" value="ECO:0007669"/>
    <property type="project" value="TreeGrafter"/>
</dbReference>
<dbReference type="Proteomes" id="UP000605846">
    <property type="component" value="Unassembled WGS sequence"/>
</dbReference>
<dbReference type="SUPFAM" id="SSF103657">
    <property type="entry name" value="BAR/IMD domain-like"/>
    <property type="match status" value="1"/>
</dbReference>
<feature type="domain" description="F-BAR" evidence="8">
    <location>
        <begin position="10"/>
        <end position="283"/>
    </location>
</feature>
<evidence type="ECO:0000313" key="10">
    <source>
        <dbReference type="Proteomes" id="UP000605846"/>
    </source>
</evidence>
<evidence type="ECO:0000256" key="7">
    <source>
        <dbReference type="SAM" id="MobiDB-lite"/>
    </source>
</evidence>
<evidence type="ECO:0000256" key="4">
    <source>
        <dbReference type="ARBA" id="ARBA00023212"/>
    </source>
</evidence>
<dbReference type="PANTHER" id="PTHR23065:SF7">
    <property type="entry name" value="NOSTRIN, ISOFORM H"/>
    <property type="match status" value="1"/>
</dbReference>
<gene>
    <name evidence="9" type="ORF">EC973_001397</name>
</gene>
<dbReference type="AlphaFoldDB" id="A0A8H7EPD1"/>
<protein>
    <recommendedName>
        <fullName evidence="8">F-BAR domain-containing protein</fullName>
    </recommendedName>
</protein>
<dbReference type="PROSITE" id="PS51741">
    <property type="entry name" value="F_BAR"/>
    <property type="match status" value="1"/>
</dbReference>
<dbReference type="GO" id="GO:0007010">
    <property type="term" value="P:cytoskeleton organization"/>
    <property type="evidence" value="ECO:0007669"/>
    <property type="project" value="TreeGrafter"/>
</dbReference>
<comment type="caution">
    <text evidence="9">The sequence shown here is derived from an EMBL/GenBank/DDBJ whole genome shotgun (WGS) entry which is preliminary data.</text>
</comment>
<dbReference type="InterPro" id="IPR001060">
    <property type="entry name" value="FCH_dom"/>
</dbReference>
<feature type="compositionally biased region" description="Polar residues" evidence="7">
    <location>
        <begin position="359"/>
        <end position="371"/>
    </location>
</feature>
<comment type="subcellular location">
    <subcellularLocation>
        <location evidence="1">Cytoplasm</location>
        <location evidence="1">Cytoskeleton</location>
    </subcellularLocation>
</comment>
<evidence type="ECO:0000313" key="9">
    <source>
        <dbReference type="EMBL" id="KAF7724064.1"/>
    </source>
</evidence>
<evidence type="ECO:0000256" key="5">
    <source>
        <dbReference type="PROSITE-ProRule" id="PRU01077"/>
    </source>
</evidence>
<feature type="region of interest" description="Disordered" evidence="7">
    <location>
        <begin position="473"/>
        <end position="504"/>
    </location>
</feature>
<keyword evidence="4" id="KW-0206">Cytoskeleton</keyword>
<keyword evidence="5 6" id="KW-0175">Coiled coil</keyword>
<dbReference type="EMBL" id="JABAYA010000130">
    <property type="protein sequence ID" value="KAF7724064.1"/>
    <property type="molecule type" value="Genomic_DNA"/>
</dbReference>
<keyword evidence="2" id="KW-0963">Cytoplasm</keyword>
<dbReference type="InterPro" id="IPR031160">
    <property type="entry name" value="F_BAR_dom"/>
</dbReference>
<keyword evidence="3" id="KW-0597">Phosphoprotein</keyword>
<sequence length="504" mass="57992">MTAIMHPVKHKFANNFWGKEDVGYEVLTAKINYAKKTFEELKAFYSLRASLHEEFGKKLLKHVKTELGREETGTLRSLLAAAHKELEFTAFANIELAQKIRTNLELTLDNFILEQKDKRKLASDQRGLCFIFDSKLGQGKQIQTNVDKAHRNKKLHESYVAKAKEKYETECAKQLTLENQRCSAGTREAERLRQKIDRTQQEIVTLDQEYKNACLKLAEATTIWNNGWKVACDKYQEMETKRVEFIHHSLSVYVNILSTASGQDQESYERFWKALDQCDPEKDIETFINEKGTGPMIPEPPQYVHYLDDPAKTLPTYQIAQFSDEDPTDTILQKPKSREGAKLTRATTQRTPYEKTLPKTPQRQPSMTRPKSSAHVDQKVTRQLSGRQSQPYSNEQFQNITFPNASDTITPDEPIDPRAQVMFSIGNNIFQVIPEDPKPSRSATIRKDHIEKACDISIQDLLDRLDMDFDERANKLKKHSQPKQPVSSDKQKVGKILAWGKKKQ</sequence>
<dbReference type="Pfam" id="PF00611">
    <property type="entry name" value="FCH"/>
    <property type="match status" value="1"/>
</dbReference>
<feature type="compositionally biased region" description="Polar residues" evidence="7">
    <location>
        <begin position="381"/>
        <end position="409"/>
    </location>
</feature>
<dbReference type="InterPro" id="IPR027267">
    <property type="entry name" value="AH/BAR_dom_sf"/>
</dbReference>
<reference evidence="9" key="1">
    <citation type="submission" date="2020-01" db="EMBL/GenBank/DDBJ databases">
        <title>Genome Sequencing of Three Apophysomyces-Like Fungal Strains Confirms a Novel Fungal Genus in the Mucoromycota with divergent Burkholderia-like Endosymbiotic Bacteria.</title>
        <authorList>
            <person name="Stajich J.E."/>
            <person name="Macias A.M."/>
            <person name="Carter-House D."/>
            <person name="Lovett B."/>
            <person name="Kasson L.R."/>
            <person name="Berry K."/>
            <person name="Grigoriev I."/>
            <person name="Chang Y."/>
            <person name="Spatafora J."/>
            <person name="Kasson M.T."/>
        </authorList>
    </citation>
    <scope>NUCLEOTIDE SEQUENCE</scope>
    <source>
        <strain evidence="9">NRRL A-21654</strain>
    </source>
</reference>
<evidence type="ECO:0000256" key="1">
    <source>
        <dbReference type="ARBA" id="ARBA00004245"/>
    </source>
</evidence>